<dbReference type="EMBL" id="CM004397">
    <property type="protein sequence ID" value="OAY37733.1"/>
    <property type="molecule type" value="Genomic_DNA"/>
</dbReference>
<feature type="transmembrane region" description="Helical" evidence="11">
    <location>
        <begin position="75"/>
        <end position="101"/>
    </location>
</feature>
<dbReference type="AlphaFoldDB" id="A0A2C9V202"/>
<keyword evidence="4" id="KW-0813">Transport</keyword>
<keyword evidence="5" id="KW-1003">Cell membrane</keyword>
<evidence type="ECO:0000256" key="7">
    <source>
        <dbReference type="ARBA" id="ARBA00022989"/>
    </source>
</evidence>
<dbReference type="Gramene" id="Manes.17G029036.1.v8.1">
    <property type="protein sequence ID" value="Manes.17G029036.1.v8.1.CDS"/>
    <property type="gene ID" value="Manes.17G029036.v8.1"/>
</dbReference>
<comment type="similarity">
    <text evidence="2">Belongs to the SLAC1 S-type anion channel family.</text>
</comment>
<sequence>MAEANSNKPPIKIIIDTSLANSVKPSQSSILTRFHAGYFRITLSLGSQALLWKILMTKPINNDDSRDAWLIFRKFSFTAFLLLWWLTLVTQFSLSILYLLKCFFHFNMVKAEFLHYIGVNFFYSPWISWLLLLQSSPLAVSNPIPYLVLCWGFSIPILMLDVKLYGQWFTTERRFLSTSVNPTSQLSVIGNLVVATAAAQGGHREGAVCMLSLGMVHYLVLFVTLYQRFPGNKSFPAVLRPAFFLFFAAPSIASFAWKSMSGAFDTPSKMLFFLSLFLFLSLACRPTLFNKSIRKYNVARWSYSFSLTFLALASSQYAKEVQDHGAFILMLVLSALSVMVLLGLILLTVLNTDCLLQENDPILKLVNNSGLKRCR</sequence>
<feature type="transmembrane region" description="Helical" evidence="11">
    <location>
        <begin position="301"/>
        <end position="318"/>
    </location>
</feature>
<organism evidence="12">
    <name type="scientific">Manihot esculenta</name>
    <name type="common">Cassava</name>
    <name type="synonym">Jatropha manihot</name>
    <dbReference type="NCBI Taxonomy" id="3983"/>
    <lineage>
        <taxon>Eukaryota</taxon>
        <taxon>Viridiplantae</taxon>
        <taxon>Streptophyta</taxon>
        <taxon>Embryophyta</taxon>
        <taxon>Tracheophyta</taxon>
        <taxon>Spermatophyta</taxon>
        <taxon>Magnoliopsida</taxon>
        <taxon>eudicotyledons</taxon>
        <taxon>Gunneridae</taxon>
        <taxon>Pentapetalae</taxon>
        <taxon>rosids</taxon>
        <taxon>fabids</taxon>
        <taxon>Malpighiales</taxon>
        <taxon>Euphorbiaceae</taxon>
        <taxon>Crotonoideae</taxon>
        <taxon>Manihoteae</taxon>
        <taxon>Manihot</taxon>
    </lineage>
</organism>
<reference evidence="12" key="1">
    <citation type="submission" date="2016-02" db="EMBL/GenBank/DDBJ databases">
        <title>WGS assembly of Manihot esculenta.</title>
        <authorList>
            <person name="Bredeson J.V."/>
            <person name="Prochnik S.E."/>
            <person name="Lyons J.B."/>
            <person name="Schmutz J."/>
            <person name="Grimwood J."/>
            <person name="Vrebalov J."/>
            <person name="Bart R.S."/>
            <person name="Amuge T."/>
            <person name="Ferguson M.E."/>
            <person name="Green R."/>
            <person name="Putnam N."/>
            <person name="Stites J."/>
            <person name="Rounsley S."/>
            <person name="Rokhsar D.S."/>
        </authorList>
    </citation>
    <scope>NUCLEOTIDE SEQUENCE [LARGE SCALE GENOMIC DNA]</scope>
    <source>
        <tissue evidence="12">Leaf</tissue>
    </source>
</reference>
<dbReference type="GO" id="GO:0006873">
    <property type="term" value="P:intracellular monoatomic ion homeostasis"/>
    <property type="evidence" value="ECO:0007669"/>
    <property type="project" value="InterPro"/>
</dbReference>
<evidence type="ECO:0000256" key="11">
    <source>
        <dbReference type="SAM" id="Phobius"/>
    </source>
</evidence>
<accession>A0A2C9V202</accession>
<evidence type="ECO:0000256" key="4">
    <source>
        <dbReference type="ARBA" id="ARBA00022448"/>
    </source>
</evidence>
<comment type="subcellular location">
    <subcellularLocation>
        <location evidence="1">Cell membrane</location>
        <topology evidence="1">Multi-pass membrane protein</topology>
    </subcellularLocation>
</comment>
<evidence type="ECO:0008006" key="13">
    <source>
        <dbReference type="Google" id="ProtNLM"/>
    </source>
</evidence>
<evidence type="ECO:0000256" key="5">
    <source>
        <dbReference type="ARBA" id="ARBA00022475"/>
    </source>
</evidence>
<evidence type="ECO:0000256" key="1">
    <source>
        <dbReference type="ARBA" id="ARBA00004651"/>
    </source>
</evidence>
<dbReference type="FunFam" id="1.50.10.150:FF:000003">
    <property type="entry name" value="S-type anion channel SLAH1"/>
    <property type="match status" value="1"/>
</dbReference>
<keyword evidence="7 11" id="KW-1133">Transmembrane helix</keyword>
<dbReference type="PANTHER" id="PTHR31269:SF60">
    <property type="entry name" value="S-TYPE ANION CHANNEL SLAH1"/>
    <property type="match status" value="1"/>
</dbReference>
<evidence type="ECO:0000313" key="12">
    <source>
        <dbReference type="EMBL" id="OAY37733.1"/>
    </source>
</evidence>
<protein>
    <recommendedName>
        <fullName evidence="13">S-type anion channel SLAH1</fullName>
    </recommendedName>
</protein>
<dbReference type="OMA" id="HHIGVNC"/>
<evidence type="ECO:0000256" key="3">
    <source>
        <dbReference type="ARBA" id="ARBA00011233"/>
    </source>
</evidence>
<name>A0A2C9V202_MANES</name>
<evidence type="ECO:0000256" key="2">
    <source>
        <dbReference type="ARBA" id="ARBA00007808"/>
    </source>
</evidence>
<evidence type="ECO:0000256" key="6">
    <source>
        <dbReference type="ARBA" id="ARBA00022692"/>
    </source>
</evidence>
<dbReference type="InterPro" id="IPR038665">
    <property type="entry name" value="Voltage-dep_anion_channel_sf"/>
</dbReference>
<gene>
    <name evidence="12" type="ORF">MANES_11G124900</name>
</gene>
<keyword evidence="8" id="KW-0406">Ion transport</keyword>
<evidence type="ECO:0000256" key="8">
    <source>
        <dbReference type="ARBA" id="ARBA00023065"/>
    </source>
</evidence>
<feature type="transmembrane region" description="Helical" evidence="11">
    <location>
        <begin position="270"/>
        <end position="289"/>
    </location>
</feature>
<proteinExistence type="inferred from homology"/>
<keyword evidence="9 11" id="KW-0472">Membrane</keyword>
<keyword evidence="6 11" id="KW-0812">Transmembrane</keyword>
<feature type="transmembrane region" description="Helical" evidence="11">
    <location>
        <begin position="144"/>
        <end position="162"/>
    </location>
</feature>
<feature type="transmembrane region" description="Helical" evidence="11">
    <location>
        <begin position="238"/>
        <end position="258"/>
    </location>
</feature>
<dbReference type="InterPro" id="IPR030183">
    <property type="entry name" value="SLAC/SLAH"/>
</dbReference>
<evidence type="ECO:0000256" key="10">
    <source>
        <dbReference type="ARBA" id="ARBA00054248"/>
    </source>
</evidence>
<comment type="subunit">
    <text evidence="3">Homotrimer.</text>
</comment>
<evidence type="ECO:0000256" key="9">
    <source>
        <dbReference type="ARBA" id="ARBA00023136"/>
    </source>
</evidence>
<feature type="transmembrane region" description="Helical" evidence="11">
    <location>
        <begin position="324"/>
        <end position="350"/>
    </location>
</feature>
<dbReference type="Pfam" id="PF03595">
    <property type="entry name" value="SLAC1"/>
    <property type="match status" value="1"/>
</dbReference>
<dbReference type="CDD" id="cd09323">
    <property type="entry name" value="TDT_SLAC1_like"/>
    <property type="match status" value="1"/>
</dbReference>
<dbReference type="GO" id="GO:0005886">
    <property type="term" value="C:plasma membrane"/>
    <property type="evidence" value="ECO:0007669"/>
    <property type="project" value="UniProtKB-SubCell"/>
</dbReference>
<dbReference type="Gene3D" id="1.50.10.150">
    <property type="entry name" value="Voltage-dependent anion channel"/>
    <property type="match status" value="1"/>
</dbReference>
<feature type="transmembrane region" description="Helical" evidence="11">
    <location>
        <begin position="113"/>
        <end position="132"/>
    </location>
</feature>
<dbReference type="InterPro" id="IPR004695">
    <property type="entry name" value="SLAC1/Mae1/Ssu1/TehA"/>
</dbReference>
<dbReference type="PANTHER" id="PTHR31269">
    <property type="entry name" value="S-TYPE ANION CHANNEL SLAH3"/>
    <property type="match status" value="1"/>
</dbReference>
<comment type="function">
    <text evidence="10">Slow, weak voltage-dependent S-type anion efflux channel involved in maintenance of anion homeostasis.</text>
</comment>
<dbReference type="GO" id="GO:0008308">
    <property type="term" value="F:voltage-gated monoatomic anion channel activity"/>
    <property type="evidence" value="ECO:0007669"/>
    <property type="project" value="InterPro"/>
</dbReference>
<feature type="transmembrane region" description="Helical" evidence="11">
    <location>
        <begin position="207"/>
        <end position="226"/>
    </location>
</feature>